<organism evidence="5">
    <name type="scientific">Fonticula alba</name>
    <name type="common">Slime mold</name>
    <dbReference type="NCBI Taxonomy" id="691883"/>
    <lineage>
        <taxon>Eukaryota</taxon>
        <taxon>Rotosphaerida</taxon>
        <taxon>Fonticulaceae</taxon>
        <taxon>Fonticula</taxon>
    </lineage>
</organism>
<dbReference type="PROSITE" id="PS50103">
    <property type="entry name" value="ZF_C3H1"/>
    <property type="match status" value="1"/>
</dbReference>
<dbReference type="PANTHER" id="PTHR46651">
    <property type="entry name" value="POLYADENYLATE-BINDING PROTEIN-INTERACTING PROTEIN 7"/>
    <property type="match status" value="1"/>
</dbReference>
<evidence type="ECO:0000256" key="1">
    <source>
        <dbReference type="PROSITE-ProRule" id="PRU00723"/>
    </source>
</evidence>
<feature type="region of interest" description="Disordered" evidence="2">
    <location>
        <begin position="78"/>
        <end position="100"/>
    </location>
</feature>
<evidence type="ECO:0000313" key="5">
    <source>
        <dbReference type="EMBL" id="KCV71460.1"/>
    </source>
</evidence>
<evidence type="ECO:0000256" key="2">
    <source>
        <dbReference type="SAM" id="MobiDB-lite"/>
    </source>
</evidence>
<feature type="compositionally biased region" description="Basic and acidic residues" evidence="2">
    <location>
        <begin position="257"/>
        <end position="266"/>
    </location>
</feature>
<dbReference type="Proteomes" id="UP000030693">
    <property type="component" value="Unassembled WGS sequence"/>
</dbReference>
<dbReference type="InterPro" id="IPR053242">
    <property type="entry name" value="PAM2-like_domain"/>
</dbReference>
<proteinExistence type="predicted"/>
<keyword evidence="1" id="KW-0862">Zinc</keyword>
<name>A0A058ZAM1_FONAL</name>
<reference evidence="5" key="1">
    <citation type="submission" date="2013-04" db="EMBL/GenBank/DDBJ databases">
        <title>The Genome Sequence of Fonticula alba ATCC 38817.</title>
        <authorList>
            <consortium name="The Broad Institute Genomics Platform"/>
            <person name="Russ C."/>
            <person name="Cuomo C."/>
            <person name="Burger G."/>
            <person name="Gray M.W."/>
            <person name="Holland P.W.H."/>
            <person name="King N."/>
            <person name="Lang F.B.F."/>
            <person name="Roger A.J."/>
            <person name="Ruiz-Trillo I."/>
            <person name="Brown M."/>
            <person name="Walker B."/>
            <person name="Young S."/>
            <person name="Zeng Q."/>
            <person name="Gargeya S."/>
            <person name="Fitzgerald M."/>
            <person name="Haas B."/>
            <person name="Abouelleil A."/>
            <person name="Allen A.W."/>
            <person name="Alvarado L."/>
            <person name="Arachchi H.M."/>
            <person name="Berlin A.M."/>
            <person name="Chapman S.B."/>
            <person name="Gainer-Dewar J."/>
            <person name="Goldberg J."/>
            <person name="Griggs A."/>
            <person name="Gujja S."/>
            <person name="Hansen M."/>
            <person name="Howarth C."/>
            <person name="Imamovic A."/>
            <person name="Ireland A."/>
            <person name="Larimer J."/>
            <person name="McCowan C."/>
            <person name="Murphy C."/>
            <person name="Pearson M."/>
            <person name="Poon T.W."/>
            <person name="Priest M."/>
            <person name="Roberts A."/>
            <person name="Saif S."/>
            <person name="Shea T."/>
            <person name="Sisk P."/>
            <person name="Sykes S."/>
            <person name="Wortman J."/>
            <person name="Nusbaum C."/>
            <person name="Birren B."/>
        </authorList>
    </citation>
    <scope>NUCLEOTIDE SEQUENCE [LARGE SCALE GENOMIC DNA]</scope>
    <source>
        <strain evidence="5">ATCC 38817</strain>
    </source>
</reference>
<feature type="compositionally biased region" description="Basic and acidic residues" evidence="2">
    <location>
        <begin position="78"/>
        <end position="88"/>
    </location>
</feature>
<dbReference type="Gene3D" id="3.30.1370.110">
    <property type="match status" value="1"/>
</dbReference>
<evidence type="ECO:0000259" key="3">
    <source>
        <dbReference type="PROSITE" id="PS50103"/>
    </source>
</evidence>
<dbReference type="RefSeq" id="XP_009494583.1">
    <property type="nucleotide sequence ID" value="XM_009496308.1"/>
</dbReference>
<feature type="domain" description="Smr" evidence="4">
    <location>
        <begin position="545"/>
        <end position="635"/>
    </location>
</feature>
<dbReference type="GO" id="GO:0008270">
    <property type="term" value="F:zinc ion binding"/>
    <property type="evidence" value="ECO:0007669"/>
    <property type="project" value="UniProtKB-KW"/>
</dbReference>
<evidence type="ECO:0000313" key="6">
    <source>
        <dbReference type="Proteomes" id="UP000030693"/>
    </source>
</evidence>
<feature type="domain" description="C3H1-type" evidence="3">
    <location>
        <begin position="177"/>
        <end position="200"/>
    </location>
</feature>
<feature type="region of interest" description="Disordered" evidence="2">
    <location>
        <begin position="112"/>
        <end position="147"/>
    </location>
</feature>
<dbReference type="SUPFAM" id="SSF160443">
    <property type="entry name" value="SMR domain-like"/>
    <property type="match status" value="1"/>
</dbReference>
<evidence type="ECO:0008006" key="7">
    <source>
        <dbReference type="Google" id="ProtNLM"/>
    </source>
</evidence>
<dbReference type="InterPro" id="IPR000571">
    <property type="entry name" value="Znf_CCCH"/>
</dbReference>
<feature type="compositionally biased region" description="Basic and acidic residues" evidence="2">
    <location>
        <begin position="290"/>
        <end position="302"/>
    </location>
</feature>
<evidence type="ECO:0000259" key="4">
    <source>
        <dbReference type="PROSITE" id="PS50828"/>
    </source>
</evidence>
<feature type="compositionally biased region" description="Basic residues" evidence="2">
    <location>
        <begin position="112"/>
        <end position="125"/>
    </location>
</feature>
<feature type="compositionally biased region" description="Acidic residues" evidence="2">
    <location>
        <begin position="267"/>
        <end position="288"/>
    </location>
</feature>
<dbReference type="OrthoDB" id="3231855at2759"/>
<keyword evidence="1" id="KW-0479">Metal-binding</keyword>
<keyword evidence="1" id="KW-0863">Zinc-finger</keyword>
<dbReference type="PANTHER" id="PTHR46651:SF1">
    <property type="entry name" value="SMALL MUTS RELATED FAMILY PROTEIN"/>
    <property type="match status" value="1"/>
</dbReference>
<dbReference type="PROSITE" id="PS50828">
    <property type="entry name" value="SMR"/>
    <property type="match status" value="1"/>
</dbReference>
<feature type="region of interest" description="Disordered" evidence="2">
    <location>
        <begin position="251"/>
        <end position="315"/>
    </location>
</feature>
<dbReference type="InterPro" id="IPR036063">
    <property type="entry name" value="Smr_dom_sf"/>
</dbReference>
<feature type="zinc finger region" description="C3H1-type" evidence="1">
    <location>
        <begin position="177"/>
        <end position="200"/>
    </location>
</feature>
<accession>A0A058ZAM1</accession>
<gene>
    <name evidence="5" type="ORF">H696_02406</name>
</gene>
<dbReference type="GeneID" id="20527131"/>
<dbReference type="EMBL" id="KB932203">
    <property type="protein sequence ID" value="KCV71460.1"/>
    <property type="molecule type" value="Genomic_DNA"/>
</dbReference>
<dbReference type="AlphaFoldDB" id="A0A058ZAM1"/>
<dbReference type="InterPro" id="IPR002625">
    <property type="entry name" value="Smr_dom"/>
</dbReference>
<sequence>MRPIWLTDALAPATSALPPGLEAEDFCDYIWDSAQSAVAAASPGADLAACAREAIVQAMETLSLDLALAETVSHDIVSRHFGPPEKSHPTNRPPSRPLATGPVEDFVVVHQKNPRQQKTSRHHKGISTAANGAVDSPPSSRRTNKRQQRFEVFDVGNTQSTHGAISLEQASHSTDSICRFYMSPTGCARGHHCFYLHLQPNTESVKLALNMPAVPLSNFMDPESKEISYDWLLNLSDDEYGEFDAGVFGGYFDPDDEHAPTGHLHADDDDDYDDDDDDYPDDLDDFDLEGGLHDDRQDEQRSHIGSHPTGTAGVDDGELLAAGAAKLTIQPEQLQCRESFPPLAAGGASSGAEQDPIDAQSFAALIQRIFDQRTLLRNSAQPMEPATGRSAYSSIAADSRHAQARRVAAGSRENMTSAAGQARVPGTISGGGARRTRLSADELVSLIRLRRHEDRIPPPPEETLRWRVTGKPLEEQYNKERRKAFDLFQAYRRQSASSSPAHRKAAQDLFYEASVAHWNAAASLFEQRNRDLMNTEIRVGSSPVVDLHGLHTNEVIFYLDTLIGRLQRLANRSGKPHYMHVITGTGNHSRNAVEEAHRRMGKVQLATMEYLHQRGRYFKDNSVDQRIGLLSIEVEPRGKGEAKSL</sequence>
<keyword evidence="6" id="KW-1185">Reference proteome</keyword>
<dbReference type="STRING" id="691883.A0A058ZAM1"/>
<protein>
    <recommendedName>
        <fullName evidence="7">C3H1-type domain-containing protein</fullName>
    </recommendedName>
</protein>
<feature type="region of interest" description="Disordered" evidence="2">
    <location>
        <begin position="411"/>
        <end position="433"/>
    </location>
</feature>